<sequence length="63" mass="6726">MSIPIEGVEGKTSMVGRHTDAREFVRFQAAMRGSAETIAVLTVGASKNRKGLTATRGPLRRGP</sequence>
<evidence type="ECO:0000313" key="2">
    <source>
        <dbReference type="Proteomes" id="UP000002949"/>
    </source>
</evidence>
<proteinExistence type="predicted"/>
<gene>
    <name evidence="1" type="ORF">MEA186_00906</name>
</gene>
<dbReference type="Proteomes" id="UP000002949">
    <property type="component" value="Unassembled WGS sequence"/>
</dbReference>
<reference evidence="1 2" key="1">
    <citation type="journal article" date="2012" name="J. Bacteriol.">
        <title>Draft Genome Sequence of Plant Growth-Promoting Rhizobium Mesorhizobium amorphae, Isolated from Zinc-Lead Mine Tailings.</title>
        <authorList>
            <person name="Hao X."/>
            <person name="Lin Y."/>
            <person name="Johnstone L."/>
            <person name="Baltrus D.A."/>
            <person name="Miller S.J."/>
            <person name="Wei G."/>
            <person name="Rensing C."/>
        </authorList>
    </citation>
    <scope>NUCLEOTIDE SEQUENCE [LARGE SCALE GENOMIC DNA]</scope>
    <source>
        <strain evidence="1 2">CCNWGS0123</strain>
    </source>
</reference>
<organism evidence="1 2">
    <name type="scientific">Mesorhizobium amorphae CCNWGS0123</name>
    <dbReference type="NCBI Taxonomy" id="1082933"/>
    <lineage>
        <taxon>Bacteria</taxon>
        <taxon>Pseudomonadati</taxon>
        <taxon>Pseudomonadota</taxon>
        <taxon>Alphaproteobacteria</taxon>
        <taxon>Hyphomicrobiales</taxon>
        <taxon>Phyllobacteriaceae</taxon>
        <taxon>Mesorhizobium</taxon>
    </lineage>
</organism>
<dbReference type="KEGG" id="mamo:A6B35_32035"/>
<name>G6Y2P0_9HYPH</name>
<evidence type="ECO:0000313" key="1">
    <source>
        <dbReference type="EMBL" id="EHH14001.1"/>
    </source>
</evidence>
<dbReference type="EMBL" id="AGSN01000010">
    <property type="protein sequence ID" value="EHH14001.1"/>
    <property type="molecule type" value="Genomic_DNA"/>
</dbReference>
<protein>
    <submittedName>
        <fullName evidence="1">Uncharacterized protein</fullName>
    </submittedName>
</protein>
<accession>G6Y2P0</accession>
<keyword evidence="2" id="KW-1185">Reference proteome</keyword>
<dbReference type="AlphaFoldDB" id="G6Y2P0"/>